<dbReference type="RefSeq" id="WP_197743726.1">
    <property type="nucleotide sequence ID" value="NZ_LR778175.1"/>
</dbReference>
<dbReference type="SUPFAM" id="SSF56281">
    <property type="entry name" value="Metallo-hydrolase/oxidoreductase"/>
    <property type="match status" value="1"/>
</dbReference>
<gene>
    <name evidence="3" type="ORF">NSCAC_0982</name>
</gene>
<dbReference type="Pfam" id="PF00753">
    <property type="entry name" value="Lactamase_B"/>
    <property type="match status" value="1"/>
</dbReference>
<dbReference type="CDD" id="cd07724">
    <property type="entry name" value="POD-like_MBL-fold"/>
    <property type="match status" value="1"/>
</dbReference>
<dbReference type="AlphaFoldDB" id="A0A7G1Q9L7"/>
<keyword evidence="4" id="KW-1185">Reference proteome</keyword>
<dbReference type="KEGG" id="ntg:NSCAC_0982"/>
<dbReference type="GO" id="GO:0006749">
    <property type="term" value="P:glutathione metabolic process"/>
    <property type="evidence" value="ECO:0007669"/>
    <property type="project" value="InterPro"/>
</dbReference>
<dbReference type="GO" id="GO:0050313">
    <property type="term" value="F:sulfur dioxygenase activity"/>
    <property type="evidence" value="ECO:0007669"/>
    <property type="project" value="InterPro"/>
</dbReference>
<feature type="domain" description="Metallo-beta-lactamase" evidence="2">
    <location>
        <begin position="14"/>
        <end position="205"/>
    </location>
</feature>
<dbReference type="InterPro" id="IPR044528">
    <property type="entry name" value="POD-like_MBL-fold"/>
</dbReference>
<dbReference type="PANTHER" id="PTHR43084:SF1">
    <property type="entry name" value="PERSULFIDE DIOXYGENASE ETHE1, MITOCHONDRIAL"/>
    <property type="match status" value="1"/>
</dbReference>
<reference evidence="3 4" key="1">
    <citation type="submission" date="2020-03" db="EMBL/GenBank/DDBJ databases">
        <authorList>
            <person name="Picone N."/>
        </authorList>
    </citation>
    <scope>NUCLEOTIDE SEQUENCE [LARGE SCALE GENOMIC DNA]</scope>
    <source>
        <strain evidence="3">NSCAC1</strain>
    </source>
</reference>
<accession>A0A7G1Q9L7</accession>
<name>A0A7G1Q9L7_9GAMM</name>
<dbReference type="GO" id="GO:0046872">
    <property type="term" value="F:metal ion binding"/>
    <property type="evidence" value="ECO:0007669"/>
    <property type="project" value="UniProtKB-KW"/>
</dbReference>
<dbReference type="SMART" id="SM00849">
    <property type="entry name" value="Lactamase_B"/>
    <property type="match status" value="1"/>
</dbReference>
<keyword evidence="3" id="KW-0378">Hydrolase</keyword>
<proteinExistence type="predicted"/>
<organism evidence="3 4">
    <name type="scientific">Candidatus Nitrosacidococcus tergens</name>
    <dbReference type="NCBI Taxonomy" id="553981"/>
    <lineage>
        <taxon>Bacteria</taxon>
        <taxon>Pseudomonadati</taxon>
        <taxon>Pseudomonadota</taxon>
        <taxon>Gammaproteobacteria</taxon>
        <taxon>Chromatiales</taxon>
        <taxon>Chromatiaceae</taxon>
        <taxon>Candidatus Nitrosacidococcus</taxon>
    </lineage>
</organism>
<sequence length="287" mass="32184">MSTNIHGFFDPKTSTISYVVYGADKQCALIDPVLDYDPAAGRVSTEMADQMIECIRRKNLTVTWILETHPHADHLSSGGYIKKKLGGKTGIGAYVTQIQHHFKQLYNLGTDFKTDGSQFDHMFTDGELFQIGSLKAIAIHTPGHTLACMTYYLIEEGIAFVGDTLLMPDYGTARADFPGGDAHAMYHSIHKIYQLPDETRLFTCHDYPPDGREIRWESTVADQKARNPIARQGISETEFVTKRKTKDESLTMPRLILPALQVNIRAGELPSAEENNISYLKIPLNQF</sequence>
<evidence type="ECO:0000259" key="2">
    <source>
        <dbReference type="SMART" id="SM00849"/>
    </source>
</evidence>
<dbReference type="EC" id="3.-.-.-" evidence="3"/>
<dbReference type="PANTHER" id="PTHR43084">
    <property type="entry name" value="PERSULFIDE DIOXYGENASE ETHE1"/>
    <property type="match status" value="1"/>
</dbReference>
<keyword evidence="1" id="KW-0479">Metal-binding</keyword>
<dbReference type="GO" id="GO:0016787">
    <property type="term" value="F:hydrolase activity"/>
    <property type="evidence" value="ECO:0007669"/>
    <property type="project" value="UniProtKB-KW"/>
</dbReference>
<evidence type="ECO:0000256" key="1">
    <source>
        <dbReference type="ARBA" id="ARBA00022723"/>
    </source>
</evidence>
<protein>
    <submittedName>
        <fullName evidence="3">Putative enzyme</fullName>
        <ecNumber evidence="3">3.-.-.-</ecNumber>
    </submittedName>
</protein>
<dbReference type="GO" id="GO:0070813">
    <property type="term" value="P:hydrogen sulfide metabolic process"/>
    <property type="evidence" value="ECO:0007669"/>
    <property type="project" value="TreeGrafter"/>
</dbReference>
<evidence type="ECO:0000313" key="3">
    <source>
        <dbReference type="EMBL" id="CAB1276066.1"/>
    </source>
</evidence>
<dbReference type="EMBL" id="LR778175">
    <property type="protein sequence ID" value="CAB1276066.1"/>
    <property type="molecule type" value="Genomic_DNA"/>
</dbReference>
<dbReference type="Gene3D" id="3.60.15.10">
    <property type="entry name" value="Ribonuclease Z/Hydroxyacylglutathione hydrolase-like"/>
    <property type="match status" value="1"/>
</dbReference>
<dbReference type="InterPro" id="IPR051682">
    <property type="entry name" value="Mito_Persulfide_Diox"/>
</dbReference>
<dbReference type="InterPro" id="IPR001279">
    <property type="entry name" value="Metallo-B-lactamas"/>
</dbReference>
<evidence type="ECO:0000313" key="4">
    <source>
        <dbReference type="Proteomes" id="UP000516072"/>
    </source>
</evidence>
<dbReference type="Proteomes" id="UP000516072">
    <property type="component" value="Chromosome"/>
</dbReference>
<dbReference type="InterPro" id="IPR036866">
    <property type="entry name" value="RibonucZ/Hydroxyglut_hydro"/>
</dbReference>